<dbReference type="SUPFAM" id="SSF48403">
    <property type="entry name" value="Ankyrin repeat"/>
    <property type="match status" value="1"/>
</dbReference>
<evidence type="ECO:0000313" key="1">
    <source>
        <dbReference type="EMBL" id="KAK9833788.1"/>
    </source>
</evidence>
<organism evidence="1 2">
    <name type="scientific">Apatococcus lobatus</name>
    <dbReference type="NCBI Taxonomy" id="904363"/>
    <lineage>
        <taxon>Eukaryota</taxon>
        <taxon>Viridiplantae</taxon>
        <taxon>Chlorophyta</taxon>
        <taxon>core chlorophytes</taxon>
        <taxon>Trebouxiophyceae</taxon>
        <taxon>Chlorellales</taxon>
        <taxon>Chlorellaceae</taxon>
        <taxon>Apatococcus</taxon>
    </lineage>
</organism>
<dbReference type="InterPro" id="IPR036770">
    <property type="entry name" value="Ankyrin_rpt-contain_sf"/>
</dbReference>
<reference evidence="1 2" key="1">
    <citation type="journal article" date="2024" name="Nat. Commun.">
        <title>Phylogenomics reveals the evolutionary origins of lichenization in chlorophyte algae.</title>
        <authorList>
            <person name="Puginier C."/>
            <person name="Libourel C."/>
            <person name="Otte J."/>
            <person name="Skaloud P."/>
            <person name="Haon M."/>
            <person name="Grisel S."/>
            <person name="Petersen M."/>
            <person name="Berrin J.G."/>
            <person name="Delaux P.M."/>
            <person name="Dal Grande F."/>
            <person name="Keller J."/>
        </authorList>
    </citation>
    <scope>NUCLEOTIDE SEQUENCE [LARGE SCALE GENOMIC DNA]</scope>
    <source>
        <strain evidence="1 2">SAG 2145</strain>
    </source>
</reference>
<sequence>MEMELRHHAPLVRAALKQSAAAHDPQRVDLARPPLVASAMLSGWSPIAHSAAAEQGDLQLLQQLLALQPACMWDEDISFQAAAHGRLRVLQWLLTQNGPINVLRCTLQAATAGHSGVLIWLRQMFPSFFEPFQAMQLAASAGDLKAIQSLRCMDPPCAWDESTLRAAAREGHLHILEWMHQQSPHCHWDVSVPEEAALHGQLQVLQWLHQQQLLCNWITTICQMAAQGGHLDMLVWLQSLQPASPLDATVSAAAAANGQLRVLQWLRDQDLACPWDKSSCHAAAAGGHLEVLQWLRDPSHGQPCPWDRGVAISATISGHLPILQWIHEVAPFQLIDHWAAITACTYQQPHILEWLLRKQALSDSSLQDLCNHPGQRRFLMQSLHMHGLMNRQSRESLLVPTSMGDFAMVQLALPELKARGLVLEALQWSIAYSSGKVGKLDGSTEREAGYWRDQAPMFDYLQTARLLLEQLPHLSSTDQHQLCFQATMSGSIIPVQLAYMNIQPRIEWGPKTHSLAAANGSPALLRWLLAEPSQPSCTEVNPACSDSRMLLLVHGHGWSVPDSLRSHLLAAELRHYAFYGVVQRDQQRVQLQQGTGLSLGHLPQSIIEKIACMADIDFSWAYPL</sequence>
<gene>
    <name evidence="1" type="ORF">WJX74_005869</name>
</gene>
<evidence type="ECO:0000313" key="2">
    <source>
        <dbReference type="Proteomes" id="UP001438707"/>
    </source>
</evidence>
<dbReference type="PANTHER" id="PTHR46586:SF3">
    <property type="entry name" value="ANKYRIN REPEAT-CONTAINING PROTEIN"/>
    <property type="match status" value="1"/>
</dbReference>
<proteinExistence type="predicted"/>
<comment type="caution">
    <text evidence="1">The sequence shown here is derived from an EMBL/GenBank/DDBJ whole genome shotgun (WGS) entry which is preliminary data.</text>
</comment>
<dbReference type="EMBL" id="JALJOS010000010">
    <property type="protein sequence ID" value="KAK9833788.1"/>
    <property type="molecule type" value="Genomic_DNA"/>
</dbReference>
<dbReference type="PANTHER" id="PTHR46586">
    <property type="entry name" value="ANKYRIN REPEAT-CONTAINING PROTEIN"/>
    <property type="match status" value="1"/>
</dbReference>
<dbReference type="AlphaFoldDB" id="A0AAW1RJQ1"/>
<protein>
    <submittedName>
        <fullName evidence="1">Uncharacterized protein</fullName>
    </submittedName>
</protein>
<accession>A0AAW1RJQ1</accession>
<name>A0AAW1RJQ1_9CHLO</name>
<dbReference type="InterPro" id="IPR052050">
    <property type="entry name" value="SecEffector_AnkRepeat"/>
</dbReference>
<keyword evidence="2" id="KW-1185">Reference proteome</keyword>
<dbReference type="Proteomes" id="UP001438707">
    <property type="component" value="Unassembled WGS sequence"/>
</dbReference>
<dbReference type="Gene3D" id="1.25.40.20">
    <property type="entry name" value="Ankyrin repeat-containing domain"/>
    <property type="match status" value="1"/>
</dbReference>